<evidence type="ECO:0000256" key="6">
    <source>
        <dbReference type="ARBA" id="ARBA00022989"/>
    </source>
</evidence>
<keyword evidence="7 8" id="KW-0472">Membrane</keyword>
<keyword evidence="2" id="KW-1003">Cell membrane</keyword>
<keyword evidence="3" id="KW-0328">Glycosyltransferase</keyword>
<name>A0A2M7QJ23_9BACT</name>
<dbReference type="InterPro" id="IPR050297">
    <property type="entry name" value="LipidA_mod_glycosyltrf_83"/>
</dbReference>
<feature type="transmembrane region" description="Helical" evidence="8">
    <location>
        <begin position="12"/>
        <end position="29"/>
    </location>
</feature>
<evidence type="ECO:0000256" key="5">
    <source>
        <dbReference type="ARBA" id="ARBA00022692"/>
    </source>
</evidence>
<feature type="transmembrane region" description="Helical" evidence="8">
    <location>
        <begin position="359"/>
        <end position="378"/>
    </location>
</feature>
<sequence length="792" mass="91779">MNKFFNKKVFPFFLVKIVILIAVLLLLYTRFVNLGWGLPYPLHPDERNMANAVQQLNCNLQPPIASFQSLSSCLNPHFFAYGQFPLYFAYFGILLFHLISGINAAITFNEVTIALRIISAIASVLNVWVLMKIIEVIIRHSGKPRQRRAHPESILDNHKWCQNDVLKLFAFCLLTFSPYFIQFSHFGTTESLLMLFYSLIILFSLKIISSHKPTANNQQLIYLSIVSGLALATKISSVVFLFVPLISIIISHWNKQQVAQLRPTFNGTSRGKAVIAGMTSKASAKEVMKFLTESIVLFMVMSIITSLIFSPHNLISFKDFFSSFQYESSVALGKYITFYTRQFVFSIPVWFQINNIFPYVLGLPQFILFIFGFFFLPWKNARINLLRFSFLIYFLPNAFVFTKWTRFMAPIFPIMSIFAVIFIYSMYGKSKGKRQNSKMQVRSQTLNTSYFLLIFLTFSFCLLTYLPGIAFLSVYTSPDVRFTASEWIYDNIPSESKILSETANVIDIPIPTTNHKIPISNYQYLSFDFYNLDTNIELQNQLPYLEQSADYIFIPSRRIFTNHTCINLKTFPNITGDYPKRCMNLEDQYPLLNKYYNDLFSGRLGFEKVAEFSSYPKIQLFGKTIVEFPDEKAEESWSVFDHPVIRIYKRIQNSESRIQNKNQRNQLDFSNYQTTNYQLPIANRPFDNTQGKQLPITNYHLLIADTPEKWKKGLMYVREKQDIHGLDGMLFQFPSSKTRTFWNKNTISDLTLYWVNNEKVVGTSNLPSIEKSKNIVMESSPSEVDVVIEIIK</sequence>
<feature type="transmembrane region" description="Helical" evidence="8">
    <location>
        <begin position="295"/>
        <end position="315"/>
    </location>
</feature>
<keyword evidence="5 8" id="KW-0812">Transmembrane</keyword>
<comment type="subcellular location">
    <subcellularLocation>
        <location evidence="1">Cell membrane</location>
        <topology evidence="1">Multi-pass membrane protein</topology>
    </subcellularLocation>
</comment>
<evidence type="ECO:0000256" key="3">
    <source>
        <dbReference type="ARBA" id="ARBA00022676"/>
    </source>
</evidence>
<protein>
    <recommendedName>
        <fullName evidence="9">Glycosyltransferase RgtA/B/C/D-like domain-containing protein</fullName>
    </recommendedName>
</protein>
<feature type="domain" description="Glycosyltransferase RgtA/B/C/D-like" evidence="9">
    <location>
        <begin position="168"/>
        <end position="257"/>
    </location>
</feature>
<dbReference type="Pfam" id="PF13231">
    <property type="entry name" value="PMT_2"/>
    <property type="match status" value="1"/>
</dbReference>
<evidence type="ECO:0000313" key="10">
    <source>
        <dbReference type="EMBL" id="PIY72292.1"/>
    </source>
</evidence>
<dbReference type="PANTHER" id="PTHR33908:SF11">
    <property type="entry name" value="MEMBRANE PROTEIN"/>
    <property type="match status" value="1"/>
</dbReference>
<accession>A0A2M7QJ23</accession>
<dbReference type="GO" id="GO:0016763">
    <property type="term" value="F:pentosyltransferase activity"/>
    <property type="evidence" value="ECO:0007669"/>
    <property type="project" value="TreeGrafter"/>
</dbReference>
<dbReference type="GO" id="GO:0009103">
    <property type="term" value="P:lipopolysaccharide biosynthetic process"/>
    <property type="evidence" value="ECO:0007669"/>
    <property type="project" value="UniProtKB-ARBA"/>
</dbReference>
<reference evidence="11" key="1">
    <citation type="submission" date="2017-09" db="EMBL/GenBank/DDBJ databases">
        <title>Depth-based differentiation of microbial function through sediment-hosted aquifers and enrichment of novel symbionts in the deep terrestrial subsurface.</title>
        <authorList>
            <person name="Probst A.J."/>
            <person name="Ladd B."/>
            <person name="Jarett J.K."/>
            <person name="Geller-Mcgrath D.E."/>
            <person name="Sieber C.M.K."/>
            <person name="Emerson J.B."/>
            <person name="Anantharaman K."/>
            <person name="Thomas B.C."/>
            <person name="Malmstrom R."/>
            <person name="Stieglmeier M."/>
            <person name="Klingl A."/>
            <person name="Woyke T."/>
            <person name="Ryan C.M."/>
            <person name="Banfield J.F."/>
        </authorList>
    </citation>
    <scope>NUCLEOTIDE SEQUENCE [LARGE SCALE GENOMIC DNA]</scope>
</reference>
<feature type="transmembrane region" description="Helical" evidence="8">
    <location>
        <begin position="113"/>
        <end position="138"/>
    </location>
</feature>
<dbReference type="EMBL" id="PFLI01000062">
    <property type="protein sequence ID" value="PIY72292.1"/>
    <property type="molecule type" value="Genomic_DNA"/>
</dbReference>
<dbReference type="InterPro" id="IPR038695">
    <property type="entry name" value="Saro_0823-like_sf"/>
</dbReference>
<evidence type="ECO:0000256" key="1">
    <source>
        <dbReference type="ARBA" id="ARBA00004651"/>
    </source>
</evidence>
<dbReference type="Gene3D" id="2.60.120.1140">
    <property type="entry name" value="Protein of unknown function DUF192"/>
    <property type="match status" value="1"/>
</dbReference>
<dbReference type="GO" id="GO:0005886">
    <property type="term" value="C:plasma membrane"/>
    <property type="evidence" value="ECO:0007669"/>
    <property type="project" value="UniProtKB-SubCell"/>
</dbReference>
<dbReference type="Proteomes" id="UP000229401">
    <property type="component" value="Unassembled WGS sequence"/>
</dbReference>
<evidence type="ECO:0000313" key="11">
    <source>
        <dbReference type="Proteomes" id="UP000229401"/>
    </source>
</evidence>
<gene>
    <name evidence="10" type="ORF">COY87_01775</name>
</gene>
<organism evidence="10 11">
    <name type="scientific">Candidatus Roizmanbacteria bacterium CG_4_10_14_0_8_um_filter_33_9</name>
    <dbReference type="NCBI Taxonomy" id="1974826"/>
    <lineage>
        <taxon>Bacteria</taxon>
        <taxon>Candidatus Roizmaniibacteriota</taxon>
    </lineage>
</organism>
<comment type="caution">
    <text evidence="10">The sequence shown here is derived from an EMBL/GenBank/DDBJ whole genome shotgun (WGS) entry which is preliminary data.</text>
</comment>
<feature type="transmembrane region" description="Helical" evidence="8">
    <location>
        <begin position="336"/>
        <end position="353"/>
    </location>
</feature>
<feature type="transmembrane region" description="Helical" evidence="8">
    <location>
        <begin position="385"/>
        <end position="401"/>
    </location>
</feature>
<evidence type="ECO:0000256" key="8">
    <source>
        <dbReference type="SAM" id="Phobius"/>
    </source>
</evidence>
<feature type="transmembrane region" description="Helical" evidence="8">
    <location>
        <begin position="407"/>
        <end position="427"/>
    </location>
</feature>
<proteinExistence type="predicted"/>
<evidence type="ECO:0000259" key="9">
    <source>
        <dbReference type="Pfam" id="PF13231"/>
    </source>
</evidence>
<feature type="transmembrane region" description="Helical" evidence="8">
    <location>
        <begin position="87"/>
        <end position="107"/>
    </location>
</feature>
<dbReference type="InterPro" id="IPR038731">
    <property type="entry name" value="RgtA/B/C-like"/>
</dbReference>
<dbReference type="PANTHER" id="PTHR33908">
    <property type="entry name" value="MANNOSYLTRANSFERASE YKCB-RELATED"/>
    <property type="match status" value="1"/>
</dbReference>
<dbReference type="AlphaFoldDB" id="A0A2M7QJ23"/>
<dbReference type="Pfam" id="PF02643">
    <property type="entry name" value="DUF192"/>
    <property type="match status" value="1"/>
</dbReference>
<feature type="transmembrane region" description="Helical" evidence="8">
    <location>
        <begin position="191"/>
        <end position="208"/>
    </location>
</feature>
<feature type="transmembrane region" description="Helical" evidence="8">
    <location>
        <begin position="448"/>
        <end position="475"/>
    </location>
</feature>
<keyword evidence="4" id="KW-0808">Transferase</keyword>
<evidence type="ECO:0000256" key="7">
    <source>
        <dbReference type="ARBA" id="ARBA00023136"/>
    </source>
</evidence>
<feature type="transmembrane region" description="Helical" evidence="8">
    <location>
        <begin position="220"/>
        <end position="253"/>
    </location>
</feature>
<evidence type="ECO:0000256" key="2">
    <source>
        <dbReference type="ARBA" id="ARBA00022475"/>
    </source>
</evidence>
<dbReference type="InterPro" id="IPR003795">
    <property type="entry name" value="DUF192"/>
</dbReference>
<evidence type="ECO:0000256" key="4">
    <source>
        <dbReference type="ARBA" id="ARBA00022679"/>
    </source>
</evidence>
<keyword evidence="6 8" id="KW-1133">Transmembrane helix</keyword>